<feature type="compositionally biased region" description="Basic and acidic residues" evidence="1">
    <location>
        <begin position="64"/>
        <end position="74"/>
    </location>
</feature>
<reference evidence="2 3" key="1">
    <citation type="submission" date="2011-10" db="EMBL/GenBank/DDBJ databases">
        <authorList>
            <person name="Genoscope - CEA"/>
        </authorList>
    </citation>
    <scope>NUCLEOTIDE SEQUENCE [LARGE SCALE GENOMIC DNA]</scope>
    <source>
        <strain evidence="2 3">RCC 1105</strain>
    </source>
</reference>
<dbReference type="Proteomes" id="UP000198341">
    <property type="component" value="Chromosome 5"/>
</dbReference>
<dbReference type="OrthoDB" id="498883at2759"/>
<evidence type="ECO:0000313" key="3">
    <source>
        <dbReference type="Proteomes" id="UP000198341"/>
    </source>
</evidence>
<sequence length="96" mass="11013">MGKQYDCHKQKYYVPQNLKPHQILNLKQASKRVQKDRSKATKQALGKKAKVALKLANRKGGRGKRNEANPEFKKNLAKSKRLKKSKRKGKVSGRSR</sequence>
<evidence type="ECO:0000313" key="2">
    <source>
        <dbReference type="EMBL" id="CCO16515.1"/>
    </source>
</evidence>
<accession>K8EVM9</accession>
<protein>
    <submittedName>
        <fullName evidence="2">Uncharacterized protein</fullName>
    </submittedName>
</protein>
<feature type="region of interest" description="Disordered" evidence="1">
    <location>
        <begin position="28"/>
        <end position="96"/>
    </location>
</feature>
<dbReference type="EMBL" id="FO082274">
    <property type="protein sequence ID" value="CCO16515.1"/>
    <property type="molecule type" value="Genomic_DNA"/>
</dbReference>
<dbReference type="GeneID" id="19015512"/>
<organism evidence="2 3">
    <name type="scientific">Bathycoccus prasinos</name>
    <dbReference type="NCBI Taxonomy" id="41875"/>
    <lineage>
        <taxon>Eukaryota</taxon>
        <taxon>Viridiplantae</taxon>
        <taxon>Chlorophyta</taxon>
        <taxon>Mamiellophyceae</taxon>
        <taxon>Mamiellales</taxon>
        <taxon>Bathycoccaceae</taxon>
        <taxon>Bathycoccus</taxon>
    </lineage>
</organism>
<dbReference type="RefSeq" id="XP_007512957.1">
    <property type="nucleotide sequence ID" value="XM_007512895.1"/>
</dbReference>
<gene>
    <name evidence="2" type="ORF">Bathy05g00080</name>
</gene>
<dbReference type="KEGG" id="bpg:Bathy05g00080"/>
<proteinExistence type="predicted"/>
<name>K8EVM9_9CHLO</name>
<feature type="compositionally biased region" description="Basic residues" evidence="1">
    <location>
        <begin position="45"/>
        <end position="63"/>
    </location>
</feature>
<keyword evidence="3" id="KW-1185">Reference proteome</keyword>
<dbReference type="AlphaFoldDB" id="K8EVM9"/>
<feature type="compositionally biased region" description="Basic residues" evidence="1">
    <location>
        <begin position="75"/>
        <end position="96"/>
    </location>
</feature>
<evidence type="ECO:0000256" key="1">
    <source>
        <dbReference type="SAM" id="MobiDB-lite"/>
    </source>
</evidence>